<proteinExistence type="predicted"/>
<accession>A0A7W4W1I9</accession>
<organism evidence="1 2">
    <name type="scientific">Nocardioides soli</name>
    <dbReference type="NCBI Taxonomy" id="1036020"/>
    <lineage>
        <taxon>Bacteria</taxon>
        <taxon>Bacillati</taxon>
        <taxon>Actinomycetota</taxon>
        <taxon>Actinomycetes</taxon>
        <taxon>Propionibacteriales</taxon>
        <taxon>Nocardioidaceae</taxon>
        <taxon>Nocardioides</taxon>
    </lineage>
</organism>
<sequence>MSSPPTDFARIELFCELVDEYDDLADAFPMAEPSLQLVPFSHAPAPDRWARVVRAMALRKFAIGKRDEVYVPKVLDSATNCLTDPTLAANVDSYRDGFRGLGLAIRTVEGEGVETTAPEIIEDLIYGGLLHGDYDRHERMKVRPNMTHDLSLWQFTGDVEHFIRELRGTIRRSIEQGILTGSRIAG</sequence>
<gene>
    <name evidence="1" type="ORF">FHU40_005430</name>
</gene>
<dbReference type="Proteomes" id="UP000589626">
    <property type="component" value="Unassembled WGS sequence"/>
</dbReference>
<evidence type="ECO:0000313" key="1">
    <source>
        <dbReference type="EMBL" id="MBB3045570.1"/>
    </source>
</evidence>
<comment type="caution">
    <text evidence="1">The sequence shown here is derived from an EMBL/GenBank/DDBJ whole genome shotgun (WGS) entry which is preliminary data.</text>
</comment>
<keyword evidence="2" id="KW-1185">Reference proteome</keyword>
<protein>
    <submittedName>
        <fullName evidence="1">Uncharacterized protein</fullName>
    </submittedName>
</protein>
<dbReference type="AlphaFoldDB" id="A0A7W4W1I9"/>
<dbReference type="RefSeq" id="WP_183595559.1">
    <property type="nucleotide sequence ID" value="NZ_JACHWR010000012.1"/>
</dbReference>
<evidence type="ECO:0000313" key="2">
    <source>
        <dbReference type="Proteomes" id="UP000589626"/>
    </source>
</evidence>
<name>A0A7W4W1I9_9ACTN</name>
<reference evidence="1 2" key="1">
    <citation type="submission" date="2020-08" db="EMBL/GenBank/DDBJ databases">
        <title>Sequencing the genomes of 1000 actinobacteria strains.</title>
        <authorList>
            <person name="Klenk H.-P."/>
        </authorList>
    </citation>
    <scope>NUCLEOTIDE SEQUENCE [LARGE SCALE GENOMIC DNA]</scope>
    <source>
        <strain evidence="1 2">DSM 105498</strain>
    </source>
</reference>
<dbReference type="EMBL" id="JACHWR010000012">
    <property type="protein sequence ID" value="MBB3045570.1"/>
    <property type="molecule type" value="Genomic_DNA"/>
</dbReference>